<organism evidence="2 3">
    <name type="scientific">Helicobacter mustelae (strain ATCC 43772 / CCUG 25715 / CIP 103759 / LMG 18044 / NCTC 12198 / R85-136P)</name>
    <name type="common">Campylobacter mustelae</name>
    <dbReference type="NCBI Taxonomy" id="679897"/>
    <lineage>
        <taxon>Bacteria</taxon>
        <taxon>Pseudomonadati</taxon>
        <taxon>Campylobacterota</taxon>
        <taxon>Epsilonproteobacteria</taxon>
        <taxon>Campylobacterales</taxon>
        <taxon>Helicobacteraceae</taxon>
        <taxon>Helicobacter</taxon>
    </lineage>
</organism>
<dbReference type="AlphaFoldDB" id="D3UI48"/>
<feature type="chain" id="PRO_5003051796" evidence="1">
    <location>
        <begin position="22"/>
        <end position="385"/>
    </location>
</feature>
<dbReference type="STRING" id="679897.HMU09140"/>
<protein>
    <submittedName>
        <fullName evidence="2">Putative secreted protein</fullName>
    </submittedName>
</protein>
<dbReference type="RefSeq" id="WP_013023244.1">
    <property type="nucleotide sequence ID" value="NC_013949.1"/>
</dbReference>
<name>D3UI48_HELM1</name>
<reference evidence="2 3" key="1">
    <citation type="journal article" date="2010" name="BMC Genomics">
        <title>Comparative genomics and proteomics of Helicobacter mustelae, an ulcerogenic and carcinogenic gastric pathogen.</title>
        <authorList>
            <person name="O'Toole P.W."/>
            <person name="Snelling W.J."/>
            <person name="Canchaya C."/>
            <person name="Forde B.M."/>
            <person name="Hardie K.R."/>
            <person name="Josenhans C."/>
            <person name="Graham R.L.J."/>
            <person name="McMullan G."/>
            <person name="Parkhill J."/>
            <person name="Belda E."/>
            <person name="Bentley S.D."/>
        </authorList>
    </citation>
    <scope>NUCLEOTIDE SEQUENCE [LARGE SCALE GENOMIC DNA]</scope>
    <source>
        <strain evidence="3">ATCC 43772 / LMG 18044 / NCTC 12198 / 12198</strain>
    </source>
</reference>
<dbReference type="Proteomes" id="UP000001522">
    <property type="component" value="Chromosome"/>
</dbReference>
<evidence type="ECO:0000256" key="1">
    <source>
        <dbReference type="SAM" id="SignalP"/>
    </source>
</evidence>
<dbReference type="EMBL" id="FN555004">
    <property type="protein sequence ID" value="CBG40171.1"/>
    <property type="molecule type" value="Genomic_DNA"/>
</dbReference>
<sequence length="385" mass="43394">MLKISKFFALAGLLYGCIAHADTAEITSARTIEQAFAGGKIGGHVGLFTQQSTSLKDPSYLDINSSFSYDTLRYHGYKVGAEFWLTGKLFDAKPGNFSGVQQIFIFSHLYASFYNQYEKFGIRVGRYAIDEEWMKHNTEGFSIDYDGIENVSLHFSWAFRNAYTTRFYNSVFRRMFRVVGALLFRGSIQIPQFPLSITPYIYVAPGVFFTPGVKATMNLPLPKQIFLKSKAQFLTYTQYKGWYGPNAGTGVLFELNSSVSWMGLEGGVGGMFTSAKGASMIDGFGQHTPFQRPVGMFRGDARTLYAFGRYSLRYLDVYGAMRTTFLDGKNIFNWEFRVSGTPLRNIKGLELGFSILGMNNPTNAEGFFGGSKKYTLFRGYIQYKF</sequence>
<evidence type="ECO:0000313" key="3">
    <source>
        <dbReference type="Proteomes" id="UP000001522"/>
    </source>
</evidence>
<dbReference type="HOGENOM" id="CLU_731092_0_0_7"/>
<feature type="signal peptide" evidence="1">
    <location>
        <begin position="1"/>
        <end position="21"/>
    </location>
</feature>
<dbReference type="PROSITE" id="PS51257">
    <property type="entry name" value="PROKAR_LIPOPROTEIN"/>
    <property type="match status" value="1"/>
</dbReference>
<dbReference type="InterPro" id="IPR003678">
    <property type="entry name" value="Put_OMP"/>
</dbReference>
<proteinExistence type="predicted"/>
<keyword evidence="3" id="KW-1185">Reference proteome</keyword>
<dbReference type="Pfam" id="PF02521">
    <property type="entry name" value="HP_OMP_2"/>
    <property type="match status" value="1"/>
</dbReference>
<dbReference type="KEGG" id="hms:HMU09140"/>
<accession>D3UI48</accession>
<keyword evidence="1" id="KW-0732">Signal</keyword>
<evidence type="ECO:0000313" key="2">
    <source>
        <dbReference type="EMBL" id="CBG40171.1"/>
    </source>
</evidence>
<gene>
    <name evidence="2" type="ordered locus">HMU09140</name>
</gene>